<dbReference type="OrthoDB" id="10021397at2759"/>
<dbReference type="Proteomes" id="UP000091956">
    <property type="component" value="Unassembled WGS sequence"/>
</dbReference>
<dbReference type="GO" id="GO:0044550">
    <property type="term" value="P:secondary metabolite biosynthetic process"/>
    <property type="evidence" value="ECO:0007669"/>
    <property type="project" value="TreeGrafter"/>
</dbReference>
<dbReference type="SUPFAM" id="SSF54373">
    <property type="entry name" value="FAD-linked reductases, C-terminal domain"/>
    <property type="match status" value="1"/>
</dbReference>
<keyword evidence="2" id="KW-0274">FAD</keyword>
<name>A0A2P2SYA1_9PEZI</name>
<dbReference type="GO" id="GO:0071949">
    <property type="term" value="F:FAD binding"/>
    <property type="evidence" value="ECO:0007669"/>
    <property type="project" value="InterPro"/>
</dbReference>
<keyword evidence="4" id="KW-0812">Transmembrane</keyword>
<feature type="domain" description="FAD-binding" evidence="5">
    <location>
        <begin position="17"/>
        <end position="386"/>
    </location>
</feature>
<reference evidence="6 7" key="1">
    <citation type="submission" date="2016-03" db="EMBL/GenBank/DDBJ databases">
        <title>Comparative genomics of Pseudogymnoascus destructans, the fungus causing white-nose syndrome of bats.</title>
        <authorList>
            <person name="Palmer J.M."/>
            <person name="Drees K.P."/>
            <person name="Foster J.T."/>
            <person name="Lindner D.L."/>
        </authorList>
    </citation>
    <scope>NUCLEOTIDE SEQUENCE [LARGE SCALE GENOMIC DNA]</scope>
    <source>
        <strain evidence="6 7">UAMH 10579</strain>
    </source>
</reference>
<sequence>MTTAEENGCHDDDHFGVAVVGGGIVGLALVTGLLHRGIRVKLYEKTSAFRPIGAGIGFTPNTQQALQLLNPGAFAAQQKVTTANGDPKNPNDWLLYLDGYSSDVEELIFKLHAGYRGFEGCVRADFLDEMLKLIPPEIIQFNKSIVDIVDPGDGAKVQMHFKDGSTAQADVVIGCDGIKSRVRKLILGESHPAAEPSYNHQYALRDVVPMDQAIEILGDFKARNRHMHLGPGGHVVTVPIAHGKMINVVALIEDPSDWPDPTQLTRKGGGQKAIEAYKDFGAPVRNLIKAMIERNPTPDLWGIFDSVDNPTPTFAKGRVCIAGDAAHATSPHHGAGAGMGIEDGLVLSTLLANVALFSKLNRAAAVRAALNAYSHVRKERSQWVAESSRVIGQVLEWRYPETMRDWEKCQAELTWRSHRIWHWDQQAMLQEAQSAFQKLLGSVE</sequence>
<dbReference type="STRING" id="342668.A0A2P2SYA1"/>
<dbReference type="SUPFAM" id="SSF51905">
    <property type="entry name" value="FAD/NAD(P)-binding domain"/>
    <property type="match status" value="1"/>
</dbReference>
<organism evidence="6 7">
    <name type="scientific">Pseudogymnoascus verrucosus</name>
    <dbReference type="NCBI Taxonomy" id="342668"/>
    <lineage>
        <taxon>Eukaryota</taxon>
        <taxon>Fungi</taxon>
        <taxon>Dikarya</taxon>
        <taxon>Ascomycota</taxon>
        <taxon>Pezizomycotina</taxon>
        <taxon>Leotiomycetes</taxon>
        <taxon>Thelebolales</taxon>
        <taxon>Thelebolaceae</taxon>
        <taxon>Pseudogymnoascus</taxon>
    </lineage>
</organism>
<evidence type="ECO:0000256" key="3">
    <source>
        <dbReference type="ARBA" id="ARBA00023002"/>
    </source>
</evidence>
<feature type="transmembrane region" description="Helical" evidence="4">
    <location>
        <begin position="15"/>
        <end position="35"/>
    </location>
</feature>
<evidence type="ECO:0000256" key="1">
    <source>
        <dbReference type="ARBA" id="ARBA00022630"/>
    </source>
</evidence>
<dbReference type="AlphaFoldDB" id="A0A2P2SYA1"/>
<evidence type="ECO:0000259" key="5">
    <source>
        <dbReference type="Pfam" id="PF01494"/>
    </source>
</evidence>
<keyword evidence="7" id="KW-1185">Reference proteome</keyword>
<keyword evidence="4" id="KW-0472">Membrane</keyword>
<dbReference type="FunFam" id="3.50.50.60:FF:000153">
    <property type="entry name" value="Salicylate hydroxylase, putative"/>
    <property type="match status" value="1"/>
</dbReference>
<dbReference type="PRINTS" id="PR00420">
    <property type="entry name" value="RNGMNOXGNASE"/>
</dbReference>
<protein>
    <recommendedName>
        <fullName evidence="5">FAD-binding domain-containing protein</fullName>
    </recommendedName>
</protein>
<dbReference type="Pfam" id="PF01494">
    <property type="entry name" value="FAD_binding_3"/>
    <property type="match status" value="1"/>
</dbReference>
<keyword evidence="3" id="KW-0560">Oxidoreductase</keyword>
<dbReference type="PANTHER" id="PTHR46720">
    <property type="entry name" value="HYDROXYLASE, PUTATIVE (AFU_ORTHOLOGUE AFUA_3G01460)-RELATED"/>
    <property type="match status" value="1"/>
</dbReference>
<accession>A0A2P2SYA1</accession>
<evidence type="ECO:0000256" key="4">
    <source>
        <dbReference type="SAM" id="Phobius"/>
    </source>
</evidence>
<keyword evidence="4" id="KW-1133">Transmembrane helix</keyword>
<dbReference type="PANTHER" id="PTHR46720:SF3">
    <property type="entry name" value="FAD-BINDING DOMAIN-CONTAINING PROTEIN-RELATED"/>
    <property type="match status" value="1"/>
</dbReference>
<reference evidence="7" key="2">
    <citation type="journal article" date="2018" name="Nat. Commun.">
        <title>Extreme sensitivity to ultraviolet light in the fungal pathogen causing white-nose syndrome of bats.</title>
        <authorList>
            <person name="Palmer J.M."/>
            <person name="Drees K.P."/>
            <person name="Foster J.T."/>
            <person name="Lindner D.L."/>
        </authorList>
    </citation>
    <scope>NUCLEOTIDE SEQUENCE [LARGE SCALE GENOMIC DNA]</scope>
    <source>
        <strain evidence="7">UAMH 10579</strain>
    </source>
</reference>
<dbReference type="GeneID" id="28833759"/>
<dbReference type="RefSeq" id="XP_018135571.1">
    <property type="nucleotide sequence ID" value="XM_018269905.2"/>
</dbReference>
<dbReference type="InterPro" id="IPR002938">
    <property type="entry name" value="FAD-bd"/>
</dbReference>
<evidence type="ECO:0000313" key="6">
    <source>
        <dbReference type="EMBL" id="OBU01839.1"/>
    </source>
</evidence>
<evidence type="ECO:0000256" key="2">
    <source>
        <dbReference type="ARBA" id="ARBA00022827"/>
    </source>
</evidence>
<keyword evidence="1" id="KW-0285">Flavoprotein</keyword>
<dbReference type="InterPro" id="IPR036188">
    <property type="entry name" value="FAD/NAD-bd_sf"/>
</dbReference>
<proteinExistence type="predicted"/>
<gene>
    <name evidence="6" type="ORF">VE01_00373</name>
</gene>
<dbReference type="Gene3D" id="3.50.50.60">
    <property type="entry name" value="FAD/NAD(P)-binding domain"/>
    <property type="match status" value="1"/>
</dbReference>
<dbReference type="EMBL" id="KV460206">
    <property type="protein sequence ID" value="OBU01839.1"/>
    <property type="molecule type" value="Genomic_DNA"/>
</dbReference>
<dbReference type="InterPro" id="IPR051104">
    <property type="entry name" value="FAD_monoxygenase"/>
</dbReference>
<dbReference type="GO" id="GO:0016491">
    <property type="term" value="F:oxidoreductase activity"/>
    <property type="evidence" value="ECO:0007669"/>
    <property type="project" value="UniProtKB-KW"/>
</dbReference>
<evidence type="ECO:0000313" key="7">
    <source>
        <dbReference type="Proteomes" id="UP000091956"/>
    </source>
</evidence>